<dbReference type="EMBL" id="PRLG01000020">
    <property type="protein sequence ID" value="PYY28268.1"/>
    <property type="molecule type" value="Genomic_DNA"/>
</dbReference>
<accession>A0A2W0CKB6</accession>
<evidence type="ECO:0000313" key="2">
    <source>
        <dbReference type="Proteomes" id="UP000247459"/>
    </source>
</evidence>
<protein>
    <submittedName>
        <fullName evidence="1">Uncharacterized protein</fullName>
    </submittedName>
</protein>
<sequence length="67" mass="7719">MSSDHFWEVVKIFERQMGRRASRGEIGFIRDTYKCGYEHGRTEGTKEAINLIRKELANARSNTGANK</sequence>
<dbReference type="Proteomes" id="UP000247459">
    <property type="component" value="Unassembled WGS sequence"/>
</dbReference>
<reference evidence="1 2" key="1">
    <citation type="submission" date="2018-01" db="EMBL/GenBank/DDBJ databases">
        <title>Genome sequence of the PGP bacterium Paenibacillus illinoisensis E3.</title>
        <authorList>
            <person name="Rolli E."/>
            <person name="Marasco R."/>
            <person name="Bessem C."/>
            <person name="Michoud G."/>
            <person name="Gaiarsa S."/>
            <person name="Borin S."/>
            <person name="Daffonchio D."/>
        </authorList>
    </citation>
    <scope>NUCLEOTIDE SEQUENCE [LARGE SCALE GENOMIC DNA]</scope>
    <source>
        <strain evidence="1 2">E3</strain>
    </source>
</reference>
<dbReference type="AlphaFoldDB" id="A0A2W0CKB6"/>
<comment type="caution">
    <text evidence="1">The sequence shown here is derived from an EMBL/GenBank/DDBJ whole genome shotgun (WGS) entry which is preliminary data.</text>
</comment>
<proteinExistence type="predicted"/>
<organism evidence="1 2">
    <name type="scientific">Paenibacillus illinoisensis</name>
    <dbReference type="NCBI Taxonomy" id="59845"/>
    <lineage>
        <taxon>Bacteria</taxon>
        <taxon>Bacillati</taxon>
        <taxon>Bacillota</taxon>
        <taxon>Bacilli</taxon>
        <taxon>Bacillales</taxon>
        <taxon>Paenibacillaceae</taxon>
        <taxon>Paenibacillus</taxon>
    </lineage>
</organism>
<evidence type="ECO:0000313" key="1">
    <source>
        <dbReference type="EMBL" id="PYY28268.1"/>
    </source>
</evidence>
<name>A0A2W0CKB6_9BACL</name>
<gene>
    <name evidence="1" type="ORF">PIL02S_03414</name>
</gene>